<evidence type="ECO:0000256" key="2">
    <source>
        <dbReference type="ARBA" id="ARBA00007715"/>
    </source>
</evidence>
<evidence type="ECO:0000256" key="8">
    <source>
        <dbReference type="SAM" id="MobiDB-lite"/>
    </source>
</evidence>
<dbReference type="EMBL" id="CAID01000006">
    <property type="protein sequence ID" value="CAL53395.1"/>
    <property type="molecule type" value="Genomic_DNA"/>
</dbReference>
<dbReference type="KEGG" id="ota:OT_ostta06g01250"/>
<keyword evidence="5" id="KW-0256">Endoplasmic reticulum</keyword>
<reference evidence="10" key="2">
    <citation type="journal article" date="2014" name="BMC Genomics">
        <title>An improved genome of the model marine alga Ostreococcus tauri unfolds by assessing Illumina de novo assemblies.</title>
        <authorList>
            <person name="Blanc-Mathieu R."/>
            <person name="Verhelst B."/>
            <person name="Derelle E."/>
            <person name="Rombauts S."/>
            <person name="Bouget F.Y."/>
            <person name="Carre I."/>
            <person name="Chateau A."/>
            <person name="Eyre-Walker A."/>
            <person name="Grimsley N."/>
            <person name="Moreau H."/>
            <person name="Piegu B."/>
            <person name="Rivals E."/>
            <person name="Schackwitz W."/>
            <person name="Van de Peer Y."/>
            <person name="Piganeau G."/>
        </authorList>
    </citation>
    <scope>NUCLEOTIDE SEQUENCE</scope>
    <source>
        <strain evidence="10">RCC4221</strain>
    </source>
</reference>
<evidence type="ECO:0000256" key="1">
    <source>
        <dbReference type="ARBA" id="ARBA00004477"/>
    </source>
</evidence>
<feature type="compositionally biased region" description="Basic and acidic residues" evidence="8">
    <location>
        <begin position="29"/>
        <end position="40"/>
    </location>
</feature>
<name>Q017L6_OSTTA</name>
<dbReference type="RefSeq" id="XP_003079749.1">
    <property type="nucleotide sequence ID" value="XM_003079701.1"/>
</dbReference>
<dbReference type="GO" id="GO:0005789">
    <property type="term" value="C:endoplasmic reticulum membrane"/>
    <property type="evidence" value="ECO:0007669"/>
    <property type="project" value="UniProtKB-SubCell"/>
</dbReference>
<dbReference type="OMA" id="FMMWMVG"/>
<accession>Q017L6</accession>
<organism evidence="10 12">
    <name type="scientific">Ostreococcus tauri</name>
    <name type="common">Marine green alga</name>
    <dbReference type="NCBI Taxonomy" id="70448"/>
    <lineage>
        <taxon>Eukaryota</taxon>
        <taxon>Viridiplantae</taxon>
        <taxon>Chlorophyta</taxon>
        <taxon>Mamiellophyceae</taxon>
        <taxon>Mamiellales</taxon>
        <taxon>Bathycoccaceae</taxon>
        <taxon>Ostreococcus</taxon>
    </lineage>
</organism>
<keyword evidence="4 9" id="KW-0812">Transmembrane</keyword>
<feature type="transmembrane region" description="Helical" evidence="9">
    <location>
        <begin position="140"/>
        <end position="156"/>
    </location>
</feature>
<reference evidence="11" key="3">
    <citation type="submission" date="2017-04" db="EMBL/GenBank/DDBJ databases">
        <title>Population genomics of picophytoplankton unveils novel chromosome hypervariability.</title>
        <authorList>
            <consortium name="DOE Joint Genome Institute"/>
            <person name="Blanc-Mathieu R."/>
            <person name="Krasovec M."/>
            <person name="Hebrard M."/>
            <person name="Yau S."/>
            <person name="Desgranges E."/>
            <person name="Martin J."/>
            <person name="Schackwitz W."/>
            <person name="Kuo A."/>
            <person name="Salin G."/>
            <person name="Donnadieu C."/>
            <person name="Desdevises Y."/>
            <person name="Sanchez-Ferandin S."/>
            <person name="Moreau H."/>
            <person name="Rivals E."/>
            <person name="Grigoriev I.V."/>
            <person name="Grimsley N."/>
            <person name="Eyre-Walker A."/>
            <person name="Piganeau G."/>
        </authorList>
    </citation>
    <scope>NUCLEOTIDE SEQUENCE [LARGE SCALE GENOMIC DNA]</scope>
    <source>
        <strain evidence="11">RCC 1115</strain>
    </source>
</reference>
<dbReference type="OrthoDB" id="369569at2759"/>
<dbReference type="Pfam" id="PF06417">
    <property type="entry name" value="EMC4"/>
    <property type="match status" value="1"/>
</dbReference>
<sequence length="193" mass="21042">MNAPAFAVRPRVDTDSSTVREPPGYVQSDRARGERREKDASSIAGDSTRRATSTSHAHDAAIELQRSKLRVRRAFAYAQSSVSSVGMMGFMMWMSGSSVQVFSIMVVFGGVAQTTRAILGSKATFEAFRDGDERANVAPARMMFVLVQLAGLLLALRKLNTMGLLPSHASDWVGGWKPPRSLERAFGGIELEF</sequence>
<dbReference type="PANTHER" id="PTHR19315">
    <property type="entry name" value="ER MEMBRANE PROTEIN COMPLEX SUBUNIT 4"/>
    <property type="match status" value="1"/>
</dbReference>
<evidence type="ECO:0000256" key="5">
    <source>
        <dbReference type="ARBA" id="ARBA00022824"/>
    </source>
</evidence>
<evidence type="ECO:0000256" key="4">
    <source>
        <dbReference type="ARBA" id="ARBA00022692"/>
    </source>
</evidence>
<reference evidence="10 12" key="1">
    <citation type="journal article" date="2006" name="Proc. Natl. Acad. Sci. U.S.A.">
        <title>Genome analysis of the smallest free-living eukaryote Ostreococcus tauri unveils many unique features.</title>
        <authorList>
            <person name="Derelle E."/>
            <person name="Ferraz C."/>
            <person name="Rombauts S."/>
            <person name="Rouze P."/>
            <person name="Worden A.Z."/>
            <person name="Robbens S."/>
            <person name="Partensky F."/>
            <person name="Degroeve S."/>
            <person name="Echeynie S."/>
            <person name="Cooke R."/>
            <person name="Saeys Y."/>
            <person name="Wuyts J."/>
            <person name="Jabbari K."/>
            <person name="Bowler C."/>
            <person name="Panaud O."/>
            <person name="Piegu B."/>
            <person name="Ball S.G."/>
            <person name="Ral J.-P."/>
            <person name="Bouget F.-Y."/>
            <person name="Piganeau G."/>
            <person name="De Baets B."/>
            <person name="Picard A."/>
            <person name="Delseny M."/>
            <person name="Demaille J."/>
            <person name="Van de Peer Y."/>
            <person name="Moreau H."/>
        </authorList>
    </citation>
    <scope>NUCLEOTIDE SEQUENCE [LARGE SCALE GENOMIC DNA]</scope>
    <source>
        <strain evidence="10 12">OTTH0595</strain>
    </source>
</reference>
<keyword evidence="6 9" id="KW-1133">Transmembrane helix</keyword>
<keyword evidence="7 9" id="KW-0472">Membrane</keyword>
<gene>
    <name evidence="11" type="ORF">BE221DRAFT_189872</name>
    <name evidence="10" type="ORF">OT_ostta06g01250</name>
</gene>
<evidence type="ECO:0000313" key="12">
    <source>
        <dbReference type="Proteomes" id="UP000009170"/>
    </source>
</evidence>
<protein>
    <recommendedName>
        <fullName evidence="3">ER membrane protein complex subunit 4</fullName>
    </recommendedName>
</protein>
<evidence type="ECO:0000256" key="9">
    <source>
        <dbReference type="SAM" id="Phobius"/>
    </source>
</evidence>
<evidence type="ECO:0000256" key="6">
    <source>
        <dbReference type="ARBA" id="ARBA00022989"/>
    </source>
</evidence>
<dbReference type="STRING" id="70448.Q017L6"/>
<proteinExistence type="inferred from homology"/>
<accession>A0A1Y5IG65</accession>
<dbReference type="InterPro" id="IPR009445">
    <property type="entry name" value="TMEM85/Emc4"/>
</dbReference>
<dbReference type="Proteomes" id="UP000009170">
    <property type="component" value="Unassembled WGS sequence"/>
</dbReference>
<dbReference type="GeneID" id="9835362"/>
<comment type="similarity">
    <text evidence="2">Belongs to the EMC4 family.</text>
</comment>
<accession>A0A454Y5B6</accession>
<evidence type="ECO:0000256" key="7">
    <source>
        <dbReference type="ARBA" id="ARBA00023136"/>
    </source>
</evidence>
<keyword evidence="12" id="KW-1185">Reference proteome</keyword>
<evidence type="ECO:0000313" key="11">
    <source>
        <dbReference type="EMBL" id="OUS48560.1"/>
    </source>
</evidence>
<dbReference type="EMBL" id="KZ155774">
    <property type="protein sequence ID" value="OUS48560.1"/>
    <property type="molecule type" value="Genomic_DNA"/>
</dbReference>
<dbReference type="Proteomes" id="UP000195557">
    <property type="component" value="Unassembled WGS sequence"/>
</dbReference>
<evidence type="ECO:0000256" key="3">
    <source>
        <dbReference type="ARBA" id="ARBA00020820"/>
    </source>
</evidence>
<feature type="transmembrane region" description="Helical" evidence="9">
    <location>
        <begin position="74"/>
        <end position="93"/>
    </location>
</feature>
<feature type="region of interest" description="Disordered" evidence="8">
    <location>
        <begin position="1"/>
        <end position="58"/>
    </location>
</feature>
<evidence type="ECO:0000313" key="10">
    <source>
        <dbReference type="EMBL" id="CAL53395.1"/>
    </source>
</evidence>
<dbReference type="FunCoup" id="Q017L6">
    <property type="interactions" value="1699"/>
</dbReference>
<dbReference type="AlphaFoldDB" id="Q017L6"/>
<comment type="subcellular location">
    <subcellularLocation>
        <location evidence="1">Endoplasmic reticulum membrane</location>
        <topology evidence="1">Multi-pass membrane protein</topology>
    </subcellularLocation>
</comment>
<dbReference type="InParanoid" id="Q017L6"/>